<feature type="region of interest" description="Disordered" evidence="1">
    <location>
        <begin position="157"/>
        <end position="177"/>
    </location>
</feature>
<organism evidence="2">
    <name type="scientific">Tanacetum cinerariifolium</name>
    <name type="common">Dalmatian daisy</name>
    <name type="synonym">Chrysanthemum cinerariifolium</name>
    <dbReference type="NCBI Taxonomy" id="118510"/>
    <lineage>
        <taxon>Eukaryota</taxon>
        <taxon>Viridiplantae</taxon>
        <taxon>Streptophyta</taxon>
        <taxon>Embryophyta</taxon>
        <taxon>Tracheophyta</taxon>
        <taxon>Spermatophyta</taxon>
        <taxon>Magnoliopsida</taxon>
        <taxon>eudicotyledons</taxon>
        <taxon>Gunneridae</taxon>
        <taxon>Pentapetalae</taxon>
        <taxon>asterids</taxon>
        <taxon>campanulids</taxon>
        <taxon>Asterales</taxon>
        <taxon>Asteraceae</taxon>
        <taxon>Asteroideae</taxon>
        <taxon>Anthemideae</taxon>
        <taxon>Anthemidinae</taxon>
        <taxon>Tanacetum</taxon>
    </lineage>
</organism>
<proteinExistence type="predicted"/>
<comment type="caution">
    <text evidence="2">The sequence shown here is derived from an EMBL/GenBank/DDBJ whole genome shotgun (WGS) entry which is preliminary data.</text>
</comment>
<sequence>MNSVGTLFIGGKSLTIIKEQVKAYVSKILPKIEKAVNKQLEVEVLTRSSNSSKTSYAVAASLSELELKKILIEKIVSNKSIHIFDEQKNLYKALVDAYECDKLILETYGDTITLKRRRDDEDKDEELSVGSNRGLREDELEKTRVNQCTKGKDLQDNWQKQAKPPTPNRAWNKTLPATHGPIQPWINNLARKDDSRTLFNELMDTPLDFSACVMNQLKVDTLTPKLLAGPTYKLMKGSCKSLVELEFFHEEVYKATTDQLDWNNPEGQQYPHDLRKLLSLIPTSWGHCVIPFDHFINNDLEYLRGGVSSRKYTTSVTKTKAVDYRHINGLMIWYLVQCRVKYRIITITELQIVEWHNYKHLDWITVCRDDDKLYKFKEGVESYQKKLNLTKLDMYRSDLKRKEAYTTYSNPRGSIYQNKDKQNRLIRIDELYKFSDSTLNDVRTALDDHLKEIRMQYLLHTI</sequence>
<accession>A0A6L2P2A8</accession>
<reference evidence="2" key="1">
    <citation type="journal article" date="2019" name="Sci. Rep.">
        <title>Draft genome of Tanacetum cinerariifolium, the natural source of mosquito coil.</title>
        <authorList>
            <person name="Yamashiro T."/>
            <person name="Shiraishi A."/>
            <person name="Satake H."/>
            <person name="Nakayama K."/>
        </authorList>
    </citation>
    <scope>NUCLEOTIDE SEQUENCE</scope>
</reference>
<dbReference type="AlphaFoldDB" id="A0A6L2P2A8"/>
<evidence type="ECO:0000313" key="2">
    <source>
        <dbReference type="EMBL" id="GEU92037.1"/>
    </source>
</evidence>
<name>A0A6L2P2A8_TANCI</name>
<protein>
    <submittedName>
        <fullName evidence="2">Uncharacterized protein</fullName>
    </submittedName>
</protein>
<evidence type="ECO:0000256" key="1">
    <source>
        <dbReference type="SAM" id="MobiDB-lite"/>
    </source>
</evidence>
<gene>
    <name evidence="2" type="ORF">Tci_064015</name>
</gene>
<dbReference type="EMBL" id="BKCJ010010538">
    <property type="protein sequence ID" value="GEU92037.1"/>
    <property type="molecule type" value="Genomic_DNA"/>
</dbReference>